<evidence type="ECO:0000256" key="4">
    <source>
        <dbReference type="ARBA" id="ARBA00022729"/>
    </source>
</evidence>
<dbReference type="InterPro" id="IPR006129">
    <property type="entry name" value="AdhesinB"/>
</dbReference>
<dbReference type="PANTHER" id="PTHR42953:SF1">
    <property type="entry name" value="METAL-BINDING PROTEIN HI_0362-RELATED"/>
    <property type="match status" value="1"/>
</dbReference>
<dbReference type="Gene3D" id="3.40.50.1980">
    <property type="entry name" value="Nitrogenase molybdenum iron protein domain"/>
    <property type="match status" value="3"/>
</dbReference>
<dbReference type="PRINTS" id="PR00691">
    <property type="entry name" value="ADHESINB"/>
</dbReference>
<dbReference type="Pfam" id="PF01297">
    <property type="entry name" value="ZnuA"/>
    <property type="match status" value="2"/>
</dbReference>
<dbReference type="PRINTS" id="PR00690">
    <property type="entry name" value="ADHESNFAMILY"/>
</dbReference>
<evidence type="ECO:0000313" key="8">
    <source>
        <dbReference type="EMBL" id="UOQ59263.1"/>
    </source>
</evidence>
<evidence type="ECO:0000256" key="1">
    <source>
        <dbReference type="ARBA" id="ARBA00004196"/>
    </source>
</evidence>
<dbReference type="InterPro" id="IPR006127">
    <property type="entry name" value="ZnuA-like"/>
</dbReference>
<dbReference type="Proteomes" id="UP000831775">
    <property type="component" value="Chromosome"/>
</dbReference>
<dbReference type="InterPro" id="IPR050492">
    <property type="entry name" value="Bact_metal-bind_prot9"/>
</dbReference>
<evidence type="ECO:0000256" key="3">
    <source>
        <dbReference type="ARBA" id="ARBA00022723"/>
    </source>
</evidence>
<feature type="chain" id="PRO_5046564716" evidence="7">
    <location>
        <begin position="31"/>
        <end position="386"/>
    </location>
</feature>
<evidence type="ECO:0000256" key="7">
    <source>
        <dbReference type="SAM" id="SignalP"/>
    </source>
</evidence>
<keyword evidence="2 5" id="KW-0813">Transport</keyword>
<feature type="region of interest" description="Disordered" evidence="6">
    <location>
        <begin position="139"/>
        <end position="203"/>
    </location>
</feature>
<accession>A0ABY4FSJ6</accession>
<comment type="similarity">
    <text evidence="5">Belongs to the bacterial solute-binding protein 9 family.</text>
</comment>
<sequence>MPHSLSSRSPRSLTLAGLALAAGAALTLTACGGASSAADGGSGDTLKVVATTTQLTDFAAQVGGDDIELTGLLPAGASAHHFDPTPADLLALGQADVLVVNGAGLETFVDSAVEASGFTGTVITAADGIDEALAKEITAESGEEAGHDHDHATEESATDEHAAEDHTADEHADHDHAAEDHATDEHAEEEHDHDHGDLNPHIWTSPRFAEGMVTEIAAGFAAADPDHADAFTERADAYVAQLQDLDTWIAAQFERVPEADRVIVSGHDSLGYYLHDYGIAFAGSILPSFEDNAEPSAADIDALVASIRERGVRAIFVESSMSPKLAQTIAQEAGVEVVDAESLYADSLGVADSGADTYLDATIHNTRLILESWGAEAEELPDTLQS</sequence>
<comment type="subcellular location">
    <subcellularLocation>
        <location evidence="1">Cell envelope</location>
    </subcellularLocation>
</comment>
<proteinExistence type="inferred from homology"/>
<organism evidence="8 9">
    <name type="scientific">Leucobacter rhizosphaerae</name>
    <dbReference type="NCBI Taxonomy" id="2932245"/>
    <lineage>
        <taxon>Bacteria</taxon>
        <taxon>Bacillati</taxon>
        <taxon>Actinomycetota</taxon>
        <taxon>Actinomycetes</taxon>
        <taxon>Micrococcales</taxon>
        <taxon>Microbacteriaceae</taxon>
        <taxon>Leucobacter</taxon>
    </lineage>
</organism>
<feature type="signal peptide" evidence="7">
    <location>
        <begin position="1"/>
        <end position="30"/>
    </location>
</feature>
<keyword evidence="4 7" id="KW-0732">Signal</keyword>
<keyword evidence="9" id="KW-1185">Reference proteome</keyword>
<dbReference type="RefSeq" id="WP_244684168.1">
    <property type="nucleotide sequence ID" value="NZ_CP095043.1"/>
</dbReference>
<evidence type="ECO:0000256" key="6">
    <source>
        <dbReference type="SAM" id="MobiDB-lite"/>
    </source>
</evidence>
<keyword evidence="3" id="KW-0479">Metal-binding</keyword>
<gene>
    <name evidence="8" type="ORF">MUN76_09350</name>
</gene>
<protein>
    <submittedName>
        <fullName evidence="8">Metal ABC transporter substrate-binding protein</fullName>
    </submittedName>
</protein>
<dbReference type="PANTHER" id="PTHR42953">
    <property type="entry name" value="HIGH-AFFINITY ZINC UPTAKE SYSTEM PROTEIN ZNUA-RELATED"/>
    <property type="match status" value="1"/>
</dbReference>
<dbReference type="SUPFAM" id="SSF53807">
    <property type="entry name" value="Helical backbone' metal receptor"/>
    <property type="match status" value="1"/>
</dbReference>
<evidence type="ECO:0000256" key="2">
    <source>
        <dbReference type="ARBA" id="ARBA00022448"/>
    </source>
</evidence>
<evidence type="ECO:0000256" key="5">
    <source>
        <dbReference type="RuleBase" id="RU003512"/>
    </source>
</evidence>
<dbReference type="InterPro" id="IPR006128">
    <property type="entry name" value="Lipoprotein_PsaA-like"/>
</dbReference>
<feature type="compositionally biased region" description="Basic and acidic residues" evidence="6">
    <location>
        <begin position="139"/>
        <end position="198"/>
    </location>
</feature>
<name>A0ABY4FSJ6_9MICO</name>
<dbReference type="EMBL" id="CP095043">
    <property type="protein sequence ID" value="UOQ59263.1"/>
    <property type="molecule type" value="Genomic_DNA"/>
</dbReference>
<evidence type="ECO:0000313" key="9">
    <source>
        <dbReference type="Proteomes" id="UP000831775"/>
    </source>
</evidence>
<reference evidence="8 9" key="1">
    <citation type="submission" date="2022-04" db="EMBL/GenBank/DDBJ databases">
        <title>Leucobacter sp. isolated from rhizosphere of onion.</title>
        <authorList>
            <person name="Won M."/>
            <person name="Lee C.-M."/>
            <person name="Woen H.-Y."/>
            <person name="Kwon S.-W."/>
        </authorList>
    </citation>
    <scope>NUCLEOTIDE SEQUENCE [LARGE SCALE GENOMIC DNA]</scope>
    <source>
        <strain evidence="8 9">H25R-14</strain>
    </source>
</reference>